<dbReference type="EMBL" id="CP011125">
    <property type="protein sequence ID" value="AKF06444.1"/>
    <property type="molecule type" value="Genomic_DNA"/>
</dbReference>
<keyword evidence="1" id="KW-1133">Transmembrane helix</keyword>
<sequence>MGLVALVVERLRALCVSGPVDVDPLVKALRSAPEETRPAIVDAIAGTFVGRALAPLWRADARSIDVELEESLADARAAITSRLQAIRIGATLSTFLGFVGAAIALSWVHSGDHGLLALDPRRVSAIGLSHAALSIALGVGGSSFALGSWMTLRAHARRLIDECDRAVDRARAVRGS</sequence>
<keyword evidence="1" id="KW-0812">Transmembrane</keyword>
<evidence type="ECO:0000313" key="3">
    <source>
        <dbReference type="Proteomes" id="UP000034883"/>
    </source>
</evidence>
<feature type="transmembrane region" description="Helical" evidence="1">
    <location>
        <begin position="128"/>
        <end position="149"/>
    </location>
</feature>
<keyword evidence="3" id="KW-1185">Reference proteome</keyword>
<organism evidence="2 3">
    <name type="scientific">Sandaracinus amylolyticus</name>
    <dbReference type="NCBI Taxonomy" id="927083"/>
    <lineage>
        <taxon>Bacteria</taxon>
        <taxon>Pseudomonadati</taxon>
        <taxon>Myxococcota</taxon>
        <taxon>Polyangia</taxon>
        <taxon>Polyangiales</taxon>
        <taxon>Sandaracinaceae</taxon>
        <taxon>Sandaracinus</taxon>
    </lineage>
</organism>
<dbReference type="KEGG" id="samy:DB32_003593"/>
<feature type="transmembrane region" description="Helical" evidence="1">
    <location>
        <begin position="85"/>
        <end position="108"/>
    </location>
</feature>
<gene>
    <name evidence="2" type="ORF">DB32_003593</name>
</gene>
<name>A0A0F6SF73_9BACT</name>
<dbReference type="RefSeq" id="WP_053233617.1">
    <property type="nucleotide sequence ID" value="NZ_CP011125.1"/>
</dbReference>
<dbReference type="AlphaFoldDB" id="A0A0F6SF73"/>
<evidence type="ECO:0008006" key="4">
    <source>
        <dbReference type="Google" id="ProtNLM"/>
    </source>
</evidence>
<proteinExistence type="predicted"/>
<dbReference type="STRING" id="927083.DB32_003593"/>
<dbReference type="Proteomes" id="UP000034883">
    <property type="component" value="Chromosome"/>
</dbReference>
<protein>
    <recommendedName>
        <fullName evidence="4">MotA/TolQ/ExbB proton channel domain-containing protein</fullName>
    </recommendedName>
</protein>
<evidence type="ECO:0000256" key="1">
    <source>
        <dbReference type="SAM" id="Phobius"/>
    </source>
</evidence>
<accession>A0A0F6SF73</accession>
<reference evidence="2 3" key="1">
    <citation type="submission" date="2015-03" db="EMBL/GenBank/DDBJ databases">
        <title>Genome assembly of Sandaracinus amylolyticus DSM 53668.</title>
        <authorList>
            <person name="Sharma G."/>
            <person name="Subramanian S."/>
        </authorList>
    </citation>
    <scope>NUCLEOTIDE SEQUENCE [LARGE SCALE GENOMIC DNA]</scope>
    <source>
        <strain evidence="2 3">DSM 53668</strain>
    </source>
</reference>
<evidence type="ECO:0000313" key="2">
    <source>
        <dbReference type="EMBL" id="AKF06444.1"/>
    </source>
</evidence>
<keyword evidence="1" id="KW-0472">Membrane</keyword>